<organism evidence="7 8">
    <name type="scientific">Cloeon dipterum</name>
    <dbReference type="NCBI Taxonomy" id="197152"/>
    <lineage>
        <taxon>Eukaryota</taxon>
        <taxon>Metazoa</taxon>
        <taxon>Ecdysozoa</taxon>
        <taxon>Arthropoda</taxon>
        <taxon>Hexapoda</taxon>
        <taxon>Insecta</taxon>
        <taxon>Pterygota</taxon>
        <taxon>Palaeoptera</taxon>
        <taxon>Ephemeroptera</taxon>
        <taxon>Pisciforma</taxon>
        <taxon>Baetidae</taxon>
        <taxon>Cloeon</taxon>
    </lineage>
</organism>
<dbReference type="PIRSF" id="PIRSF002419">
    <property type="entry name" value="Tetraspanin"/>
    <property type="match status" value="1"/>
</dbReference>
<evidence type="ECO:0000256" key="6">
    <source>
        <dbReference type="RuleBase" id="RU361218"/>
    </source>
</evidence>
<feature type="transmembrane region" description="Helical" evidence="6">
    <location>
        <begin position="73"/>
        <end position="94"/>
    </location>
</feature>
<dbReference type="InterPro" id="IPR008952">
    <property type="entry name" value="Tetraspanin_EC2_sf"/>
</dbReference>
<feature type="transmembrane region" description="Helical" evidence="6">
    <location>
        <begin position="33"/>
        <end position="53"/>
    </location>
</feature>
<keyword evidence="5 6" id="KW-0472">Membrane</keyword>
<dbReference type="OrthoDB" id="9993879at2759"/>
<name>A0A8S1CE07_9INSE</name>
<keyword evidence="3 6" id="KW-0812">Transmembrane</keyword>
<dbReference type="PRINTS" id="PR00259">
    <property type="entry name" value="TMFOUR"/>
</dbReference>
<accession>A0A8S1CE07</accession>
<protein>
    <recommendedName>
        <fullName evidence="6">Tetraspanin</fullName>
    </recommendedName>
</protein>
<feature type="transmembrane region" description="Helical" evidence="6">
    <location>
        <begin position="101"/>
        <end position="125"/>
    </location>
</feature>
<comment type="subcellular location">
    <subcellularLocation>
        <location evidence="1 6">Membrane</location>
        <topology evidence="1 6">Multi-pass membrane protein</topology>
    </subcellularLocation>
</comment>
<comment type="caution">
    <text evidence="6">Lacks conserved residue(s) required for the propagation of feature annotation.</text>
</comment>
<evidence type="ECO:0000256" key="5">
    <source>
        <dbReference type="ARBA" id="ARBA00023136"/>
    </source>
</evidence>
<dbReference type="InterPro" id="IPR000301">
    <property type="entry name" value="Tetraspanin_animals"/>
</dbReference>
<evidence type="ECO:0000256" key="2">
    <source>
        <dbReference type="ARBA" id="ARBA00006840"/>
    </source>
</evidence>
<keyword evidence="4 6" id="KW-1133">Transmembrane helix</keyword>
<gene>
    <name evidence="7" type="ORF">CLODIP_2_CD01179</name>
</gene>
<evidence type="ECO:0000313" key="8">
    <source>
        <dbReference type="Proteomes" id="UP000494165"/>
    </source>
</evidence>
<dbReference type="Proteomes" id="UP000494165">
    <property type="component" value="Unassembled WGS sequence"/>
</dbReference>
<dbReference type="PANTHER" id="PTHR19282:SF544">
    <property type="entry name" value="TETRASPANIN"/>
    <property type="match status" value="1"/>
</dbReference>
<evidence type="ECO:0000256" key="3">
    <source>
        <dbReference type="ARBA" id="ARBA00022692"/>
    </source>
</evidence>
<dbReference type="PANTHER" id="PTHR19282">
    <property type="entry name" value="TETRASPANIN"/>
    <property type="match status" value="1"/>
</dbReference>
<reference evidence="7 8" key="1">
    <citation type="submission" date="2020-04" db="EMBL/GenBank/DDBJ databases">
        <authorList>
            <person name="Alioto T."/>
            <person name="Alioto T."/>
            <person name="Gomez Garrido J."/>
        </authorList>
    </citation>
    <scope>NUCLEOTIDE SEQUENCE [LARGE SCALE GENOMIC DNA]</scope>
</reference>
<sequence length="215" mass="23426">MANGGGGGPSGPPKKRTDSDCCSAGFLKNVLHIFNVVFLIAGLLVLGVGVWSVVAKHQFVALLATSTYALTAYTLVLAGGLTILAGVAGCVALCQENKCLLLMYIFTLLLIFLLEAMVGILAYIYEGHVQNELSISLNATFIDSYQMNPEVTKAIDELQLEFKCCGAVRFEDWKYSRWLTENPGVKNLVPDSCCITMTEKCGVRDHPSNIYYNVR</sequence>
<dbReference type="SUPFAM" id="SSF48652">
    <property type="entry name" value="Tetraspanin"/>
    <property type="match status" value="1"/>
</dbReference>
<comment type="similarity">
    <text evidence="2 6">Belongs to the tetraspanin (TM4SF) family.</text>
</comment>
<dbReference type="EMBL" id="CADEPI010000031">
    <property type="protein sequence ID" value="CAB3367567.1"/>
    <property type="molecule type" value="Genomic_DNA"/>
</dbReference>
<dbReference type="InterPro" id="IPR018503">
    <property type="entry name" value="Tetraspanin_CS"/>
</dbReference>
<proteinExistence type="inferred from homology"/>
<dbReference type="Gene3D" id="1.10.1450.10">
    <property type="entry name" value="Tetraspanin"/>
    <property type="match status" value="1"/>
</dbReference>
<evidence type="ECO:0000256" key="1">
    <source>
        <dbReference type="ARBA" id="ARBA00004141"/>
    </source>
</evidence>
<keyword evidence="8" id="KW-1185">Reference proteome</keyword>
<dbReference type="AlphaFoldDB" id="A0A8S1CE07"/>
<evidence type="ECO:0000313" key="7">
    <source>
        <dbReference type="EMBL" id="CAB3367567.1"/>
    </source>
</evidence>
<dbReference type="InterPro" id="IPR018499">
    <property type="entry name" value="Tetraspanin/Peripherin"/>
</dbReference>
<evidence type="ECO:0000256" key="4">
    <source>
        <dbReference type="ARBA" id="ARBA00022989"/>
    </source>
</evidence>
<comment type="caution">
    <text evidence="7">The sequence shown here is derived from an EMBL/GenBank/DDBJ whole genome shotgun (WGS) entry which is preliminary data.</text>
</comment>
<dbReference type="GO" id="GO:0005886">
    <property type="term" value="C:plasma membrane"/>
    <property type="evidence" value="ECO:0007669"/>
    <property type="project" value="TreeGrafter"/>
</dbReference>
<dbReference type="PROSITE" id="PS00421">
    <property type="entry name" value="TM4_1"/>
    <property type="match status" value="1"/>
</dbReference>
<dbReference type="CDD" id="cd03155">
    <property type="entry name" value="CD151_like_LEL"/>
    <property type="match status" value="1"/>
</dbReference>
<dbReference type="Pfam" id="PF00335">
    <property type="entry name" value="Tetraspanin"/>
    <property type="match status" value="1"/>
</dbReference>